<dbReference type="AlphaFoldDB" id="A0A975D8N4"/>
<dbReference type="Proteomes" id="UP000664914">
    <property type="component" value="Plasmid pIBU218"/>
</dbReference>
<reference evidence="1" key="1">
    <citation type="submission" date="2020-07" db="EMBL/GenBank/DDBJ databases">
        <authorList>
            <person name="Camacho E."/>
        </authorList>
    </citation>
    <scope>NUCLEOTIDE SEQUENCE</scope>
    <source>
        <strain evidence="1">MPO218</strain>
        <plasmid evidence="1">pIBU218</plasmid>
    </source>
</reference>
<evidence type="ECO:0000313" key="2">
    <source>
        <dbReference type="Proteomes" id="UP000664914"/>
    </source>
</evidence>
<accession>A0A975D8N4</accession>
<gene>
    <name evidence="1" type="ORF">HRJ34_27985</name>
</gene>
<reference evidence="1" key="2">
    <citation type="submission" date="2021-04" db="EMBL/GenBank/DDBJ databases">
        <title>Isolation and genomic analysis of the ibuprofen-degrading bacterium Sphingomonas strain MPO218.</title>
        <authorList>
            <person name="Aulestia M."/>
            <person name="Flores A."/>
            <person name="Mangas E.L."/>
            <person name="Perez-Pulido A.J."/>
            <person name="Santero E."/>
            <person name="Camacho E.M."/>
        </authorList>
    </citation>
    <scope>NUCLEOTIDE SEQUENCE</scope>
    <source>
        <strain evidence="1">MPO218</strain>
        <plasmid evidence="1">pIBU218</plasmid>
    </source>
</reference>
<name>A0A975D8N4_9SPHN</name>
<geneLocation type="plasmid" evidence="1 2">
    <name>pIBU218</name>
</geneLocation>
<protein>
    <submittedName>
        <fullName evidence="1">Uncharacterized protein</fullName>
    </submittedName>
</protein>
<dbReference type="RefSeq" id="WP_208634453.1">
    <property type="nucleotide sequence ID" value="NZ_CP059320.1"/>
</dbReference>
<sequence>MFDPAARHHKALAARSIATIAEALTTLNAAVADCEKSRHRIDQDPAVLLLARHIGCLALEDRPEQAVLRTACMEAISALGKTPMLIALAKRGVSYDADAKATFHAEGRKAIKRLAAALGLARGSHQVRSCQGGIAVAGEIILHSDQIYVQLSIGLMGRGHDVMFRRVEGRNDYTGGPNHWASIDELLDPDTLATRIRHELRLDGAADLAA</sequence>
<evidence type="ECO:0000313" key="1">
    <source>
        <dbReference type="EMBL" id="QTH24728.1"/>
    </source>
</evidence>
<dbReference type="EMBL" id="CP059320">
    <property type="protein sequence ID" value="QTH24728.1"/>
    <property type="molecule type" value="Genomic_DNA"/>
</dbReference>
<proteinExistence type="predicted"/>
<organism evidence="1 2">
    <name type="scientific">Rhizorhabdus wittichii</name>
    <dbReference type="NCBI Taxonomy" id="160791"/>
    <lineage>
        <taxon>Bacteria</taxon>
        <taxon>Pseudomonadati</taxon>
        <taxon>Pseudomonadota</taxon>
        <taxon>Alphaproteobacteria</taxon>
        <taxon>Sphingomonadales</taxon>
        <taxon>Sphingomonadaceae</taxon>
        <taxon>Rhizorhabdus</taxon>
    </lineage>
</organism>
<keyword evidence="1" id="KW-0614">Plasmid</keyword>